<evidence type="ECO:0000313" key="3">
    <source>
        <dbReference type="Proteomes" id="UP000308760"/>
    </source>
</evidence>
<dbReference type="AlphaFoldDB" id="A0A4S8Q7L4"/>
<dbReference type="SUPFAM" id="SSF46785">
    <property type="entry name" value="Winged helix' DNA-binding domain"/>
    <property type="match status" value="1"/>
</dbReference>
<reference evidence="2 3" key="2">
    <citation type="submission" date="2019-05" db="EMBL/GenBank/DDBJ databases">
        <title>Glycomyces buryatensis sp. nov.</title>
        <authorList>
            <person name="Nikitina E."/>
        </authorList>
    </citation>
    <scope>NUCLEOTIDE SEQUENCE [LARGE SCALE GENOMIC DNA]</scope>
    <source>
        <strain evidence="2 3">18</strain>
    </source>
</reference>
<keyword evidence="3" id="KW-1185">Reference proteome</keyword>
<dbReference type="PANTHER" id="PTHR33164:SF43">
    <property type="entry name" value="HTH-TYPE TRANSCRIPTIONAL REPRESSOR YETL"/>
    <property type="match status" value="1"/>
</dbReference>
<dbReference type="GO" id="GO:0006950">
    <property type="term" value="P:response to stress"/>
    <property type="evidence" value="ECO:0007669"/>
    <property type="project" value="TreeGrafter"/>
</dbReference>
<reference evidence="3" key="1">
    <citation type="submission" date="2019-04" db="EMBL/GenBank/DDBJ databases">
        <title>Nocardioides xinjiangensis sp. nov.</title>
        <authorList>
            <person name="Liu S."/>
        </authorList>
    </citation>
    <scope>NUCLEOTIDE SEQUENCE [LARGE SCALE GENOMIC DNA]</scope>
    <source>
        <strain evidence="3">18</strain>
    </source>
</reference>
<dbReference type="PANTHER" id="PTHR33164">
    <property type="entry name" value="TRANSCRIPTIONAL REGULATOR, MARR FAMILY"/>
    <property type="match status" value="1"/>
</dbReference>
<dbReference type="PROSITE" id="PS50995">
    <property type="entry name" value="HTH_MARR_2"/>
    <property type="match status" value="1"/>
</dbReference>
<organism evidence="2 3">
    <name type="scientific">Glycomyces buryatensis</name>
    <dbReference type="NCBI Taxonomy" id="2570927"/>
    <lineage>
        <taxon>Bacteria</taxon>
        <taxon>Bacillati</taxon>
        <taxon>Actinomycetota</taxon>
        <taxon>Actinomycetes</taxon>
        <taxon>Glycomycetales</taxon>
        <taxon>Glycomycetaceae</taxon>
        <taxon>Glycomyces</taxon>
    </lineage>
</organism>
<dbReference type="GO" id="GO:0003700">
    <property type="term" value="F:DNA-binding transcription factor activity"/>
    <property type="evidence" value="ECO:0007669"/>
    <property type="project" value="InterPro"/>
</dbReference>
<proteinExistence type="predicted"/>
<dbReference type="InterPro" id="IPR000835">
    <property type="entry name" value="HTH_MarR-typ"/>
</dbReference>
<protein>
    <submittedName>
        <fullName evidence="2">MarR family transcriptional regulator</fullName>
    </submittedName>
</protein>
<evidence type="ECO:0000313" key="2">
    <source>
        <dbReference type="EMBL" id="THV40238.1"/>
    </source>
</evidence>
<name>A0A4S8Q7L4_9ACTN</name>
<dbReference type="SMART" id="SM00347">
    <property type="entry name" value="HTH_MARR"/>
    <property type="match status" value="1"/>
</dbReference>
<dbReference type="OrthoDB" id="3216907at2"/>
<dbReference type="InterPro" id="IPR039422">
    <property type="entry name" value="MarR/SlyA-like"/>
</dbReference>
<dbReference type="Gene3D" id="1.10.10.10">
    <property type="entry name" value="Winged helix-like DNA-binding domain superfamily/Winged helix DNA-binding domain"/>
    <property type="match status" value="1"/>
</dbReference>
<accession>A0A4S8Q7L4</accession>
<dbReference type="PRINTS" id="PR00598">
    <property type="entry name" value="HTHMARR"/>
</dbReference>
<dbReference type="InterPro" id="IPR036390">
    <property type="entry name" value="WH_DNA-bd_sf"/>
</dbReference>
<dbReference type="Pfam" id="PF01047">
    <property type="entry name" value="MarR"/>
    <property type="match status" value="1"/>
</dbReference>
<dbReference type="InterPro" id="IPR036388">
    <property type="entry name" value="WH-like_DNA-bd_sf"/>
</dbReference>
<dbReference type="EMBL" id="STGY01000057">
    <property type="protein sequence ID" value="THV40238.1"/>
    <property type="molecule type" value="Genomic_DNA"/>
</dbReference>
<dbReference type="Proteomes" id="UP000308760">
    <property type="component" value="Unassembled WGS sequence"/>
</dbReference>
<feature type="domain" description="HTH marR-type" evidence="1">
    <location>
        <begin position="1"/>
        <end position="131"/>
    </location>
</feature>
<sequence length="149" mass="15804">MGLPTALVRTRFLVDAAYADAVRDYGITSQQAQLMCLVIAGPRGMCDLAGVLGLAKSSLTGLVDRTAKRGLVHRVPDPSDGRAQLVALTEEGADVAERMHASTVQHVDNLAYGLSESERELLASLLSRVITDNEVPKVFGEGDRAQASA</sequence>
<comment type="caution">
    <text evidence="2">The sequence shown here is derived from an EMBL/GenBank/DDBJ whole genome shotgun (WGS) entry which is preliminary data.</text>
</comment>
<gene>
    <name evidence="2" type="ORF">FAB82_15765</name>
</gene>
<evidence type="ECO:0000259" key="1">
    <source>
        <dbReference type="PROSITE" id="PS50995"/>
    </source>
</evidence>